<dbReference type="EMBL" id="WEKY01069787">
    <property type="protein sequence ID" value="NWI48576.1"/>
    <property type="molecule type" value="Genomic_DNA"/>
</dbReference>
<keyword evidence="1" id="KW-1133">Transmembrane helix</keyword>
<reference evidence="3" key="1">
    <citation type="submission" date="2019-10" db="EMBL/GenBank/DDBJ databases">
        <title>Bird 10,000 Genomes (B10K) Project - Family phase.</title>
        <authorList>
            <person name="Zhang G."/>
        </authorList>
    </citation>
    <scope>NUCLEOTIDE SEQUENCE</scope>
    <source>
        <strain evidence="3">B10K-DU-012-30</strain>
        <tissue evidence="3">Muscle</tissue>
    </source>
</reference>
<proteinExistence type="predicted"/>
<feature type="transmembrane region" description="Helical" evidence="1">
    <location>
        <begin position="51"/>
        <end position="70"/>
    </location>
</feature>
<sequence>MTYVVLFLALCFVLEGLKVVSNLSWYYAVVGLVLVSDMGCGWWLSFLSLMFFMVYLSGMLAVFIYSVYLADEPF</sequence>
<name>A0A851BWI0_PICGY</name>
<keyword evidence="2" id="KW-0732">Signal</keyword>
<protein>
    <submittedName>
        <fullName evidence="3">NU6M oxidoreductase</fullName>
    </submittedName>
</protein>
<keyword evidence="1" id="KW-0812">Transmembrane</keyword>
<accession>A0A851BWI0</accession>
<dbReference type="OrthoDB" id="9837654at2759"/>
<feature type="chain" id="PRO_5032509620" evidence="2">
    <location>
        <begin position="17"/>
        <end position="74"/>
    </location>
</feature>
<keyword evidence="1" id="KW-0472">Membrane</keyword>
<dbReference type="AlphaFoldDB" id="A0A851BWI0"/>
<gene>
    <name evidence="3" type="primary">Mtnd6_3</name>
    <name evidence="3" type="ORF">PICGYM_R02842</name>
</gene>
<feature type="signal peptide" evidence="2">
    <location>
        <begin position="1"/>
        <end position="16"/>
    </location>
</feature>
<evidence type="ECO:0000313" key="3">
    <source>
        <dbReference type="EMBL" id="NWI48576.1"/>
    </source>
</evidence>
<evidence type="ECO:0000256" key="1">
    <source>
        <dbReference type="SAM" id="Phobius"/>
    </source>
</evidence>
<feature type="non-terminal residue" evidence="3">
    <location>
        <position position="74"/>
    </location>
</feature>
<organism evidence="3 4">
    <name type="scientific">Picathartes gymnocephalus</name>
    <name type="common">White-necked rockfowl</name>
    <dbReference type="NCBI Taxonomy" id="175131"/>
    <lineage>
        <taxon>Eukaryota</taxon>
        <taxon>Metazoa</taxon>
        <taxon>Chordata</taxon>
        <taxon>Craniata</taxon>
        <taxon>Vertebrata</taxon>
        <taxon>Euteleostomi</taxon>
        <taxon>Archelosauria</taxon>
        <taxon>Archosauria</taxon>
        <taxon>Dinosauria</taxon>
        <taxon>Saurischia</taxon>
        <taxon>Theropoda</taxon>
        <taxon>Coelurosauria</taxon>
        <taxon>Aves</taxon>
        <taxon>Neognathae</taxon>
        <taxon>Neoaves</taxon>
        <taxon>Telluraves</taxon>
        <taxon>Australaves</taxon>
        <taxon>Passeriformes</taxon>
        <taxon>Picathartidae</taxon>
        <taxon>Picathartes</taxon>
    </lineage>
</organism>
<evidence type="ECO:0000256" key="2">
    <source>
        <dbReference type="SAM" id="SignalP"/>
    </source>
</evidence>
<keyword evidence="4" id="KW-1185">Reference proteome</keyword>
<evidence type="ECO:0000313" key="4">
    <source>
        <dbReference type="Proteomes" id="UP000631391"/>
    </source>
</evidence>
<comment type="caution">
    <text evidence="3">The sequence shown here is derived from an EMBL/GenBank/DDBJ whole genome shotgun (WGS) entry which is preliminary data.</text>
</comment>
<dbReference type="Proteomes" id="UP000631391">
    <property type="component" value="Unassembled WGS sequence"/>
</dbReference>
<feature type="non-terminal residue" evidence="3">
    <location>
        <position position="1"/>
    </location>
</feature>